<accession>A0A087E7D8</accession>
<dbReference type="InterPro" id="IPR018729">
    <property type="entry name" value="DUF2269_transmembrane"/>
</dbReference>
<keyword evidence="1" id="KW-0812">Transmembrane</keyword>
<reference evidence="2 3" key="1">
    <citation type="submission" date="2014-03" db="EMBL/GenBank/DDBJ databases">
        <title>Genomics of Bifidobacteria.</title>
        <authorList>
            <person name="Ventura M."/>
            <person name="Milani C."/>
            <person name="Lugli G.A."/>
        </authorList>
    </citation>
    <scope>NUCLEOTIDE SEQUENCE [LARGE SCALE GENOMIC DNA]</scope>
    <source>
        <strain evidence="2 3">LMG 11597</strain>
    </source>
</reference>
<comment type="caution">
    <text evidence="2">The sequence shown here is derived from an EMBL/GenBank/DDBJ whole genome shotgun (WGS) entry which is preliminary data.</text>
</comment>
<feature type="transmembrane region" description="Helical" evidence="1">
    <location>
        <begin position="6"/>
        <end position="24"/>
    </location>
</feature>
<dbReference type="Proteomes" id="UP000029055">
    <property type="component" value="Unassembled WGS sequence"/>
</dbReference>
<gene>
    <name evidence="2" type="ORF">BISU_0164</name>
</gene>
<dbReference type="eggNOG" id="ENOG5032UXA">
    <property type="taxonomic scope" value="Bacteria"/>
</dbReference>
<keyword evidence="1" id="KW-1133">Transmembrane helix</keyword>
<evidence type="ECO:0000256" key="1">
    <source>
        <dbReference type="SAM" id="Phobius"/>
    </source>
</evidence>
<proteinExistence type="predicted"/>
<sequence>MSWIIALHVIGSVFIIGPLAVLPMTGLRAIREGSSAQVRGLSRTVMVLGWLTALVSAFGVVGFYVMNPAYRDKLGTAWLVWSVVLTLIALVLTLAVVVPQMNAAAKAIEGRKTSAAAMFSSDASLPGDLDGSAIAANAGSDSAVAHRQYAVISAGSGIVSLLFVAVAVLMVIR</sequence>
<name>A0A087E7D8_9BIFI</name>
<dbReference type="RefSeq" id="WP_024463015.1">
    <property type="nucleotide sequence ID" value="NZ_CP062939.1"/>
</dbReference>
<feature type="transmembrane region" description="Helical" evidence="1">
    <location>
        <begin position="78"/>
        <end position="98"/>
    </location>
</feature>
<dbReference type="EMBL" id="JGZR01000006">
    <property type="protein sequence ID" value="KFJ03689.1"/>
    <property type="molecule type" value="Genomic_DNA"/>
</dbReference>
<evidence type="ECO:0000313" key="3">
    <source>
        <dbReference type="Proteomes" id="UP000029055"/>
    </source>
</evidence>
<feature type="transmembrane region" description="Helical" evidence="1">
    <location>
        <begin position="149"/>
        <end position="172"/>
    </location>
</feature>
<evidence type="ECO:0000313" key="2">
    <source>
        <dbReference type="EMBL" id="KFJ03689.1"/>
    </source>
</evidence>
<organism evidence="2 3">
    <name type="scientific">Bifidobacterium subtile</name>
    <dbReference type="NCBI Taxonomy" id="77635"/>
    <lineage>
        <taxon>Bacteria</taxon>
        <taxon>Bacillati</taxon>
        <taxon>Actinomycetota</taxon>
        <taxon>Actinomycetes</taxon>
        <taxon>Bifidobacteriales</taxon>
        <taxon>Bifidobacteriaceae</taxon>
        <taxon>Bifidobacterium</taxon>
    </lineage>
</organism>
<dbReference type="OrthoDB" id="5190563at2"/>
<dbReference type="AlphaFoldDB" id="A0A087E7D8"/>
<keyword evidence="1" id="KW-0472">Membrane</keyword>
<feature type="transmembrane region" description="Helical" evidence="1">
    <location>
        <begin position="45"/>
        <end position="66"/>
    </location>
</feature>
<dbReference type="Pfam" id="PF10027">
    <property type="entry name" value="DUF2269"/>
    <property type="match status" value="1"/>
</dbReference>
<keyword evidence="3" id="KW-1185">Reference proteome</keyword>
<protein>
    <submittedName>
        <fullName evidence="2">Putative integral membrane protein</fullName>
    </submittedName>
</protein>